<dbReference type="EMBL" id="CM042891">
    <property type="protein sequence ID" value="KAI4304533.1"/>
    <property type="molecule type" value="Genomic_DNA"/>
</dbReference>
<sequence>METLFMNSGVVPPPSIFPTPPHQLSVTPAAALNSPPQRASVSSRFTFGYPLRSLFSRGRGLSRNGMAVVEDPTSVSTGNAADAVADAREEGDSWVLKILHVRSLWGDDGQGLDRDKEEEVEVDDDDEEEEEEEGCDGCSINYDEEEEKVEFDRDSFSRLLRKVSLPQARLYAQMSYLGNLAYSIPDIKPGRLLKYRGLRFITSSLEKRKMGKELEKSQETTENQEEEKKDLYEDISKDEEQEGGGSRLSASAAFHIAASAASYLHSHAKSIIPFSSSRSNDDEDLVGVEGQINEGPNLMNSDMASLMATTDSVTAVVAAEEDVKQAVADDLKSTVSSPCEWFICDDDESSTRFFVIQGSETLASWKANLLFEPVQFEGFDIHVHRGIYEAAKGIYEQMLPEVREHLNAKGNKAAFRFTGHSLGGSLSLLINLMLLIRGEIPAACLLPVVTFGAPSVMCGGDRLLRKLGLPKSHIQSVTMHRDIVPRAFSCHYPGHVAEILKAVNGKFRNHPCLDNEKLLYAPMGELLILQPDADFSPHHHLLPLGSGLYVLTCQLPDVIDPEKHLRAAQKVFLSSPHPLEILSDRAAYGSGGTIQRDHDMNSYVRCVRGVIREELNRVRRAKREERRKFWWPIIAPRGGGSLEVGMAGRGAASSPVVQQDNLVLGGILQTGKESLKRFSRLVASQHTQLLVLILLPVRLLLLGAYAVVDIR</sequence>
<name>A0ACB9L4Q6_9MYRT</name>
<evidence type="ECO:0000313" key="2">
    <source>
        <dbReference type="Proteomes" id="UP001057402"/>
    </source>
</evidence>
<gene>
    <name evidence="1" type="ORF">MLD38_040029</name>
</gene>
<dbReference type="Proteomes" id="UP001057402">
    <property type="component" value="Chromosome 12"/>
</dbReference>
<accession>A0ACB9L4Q6</accession>
<keyword evidence="2" id="KW-1185">Reference proteome</keyword>
<proteinExistence type="predicted"/>
<protein>
    <submittedName>
        <fullName evidence="1">Uncharacterized protein</fullName>
    </submittedName>
</protein>
<reference evidence="2" key="1">
    <citation type="journal article" date="2023" name="Front. Plant Sci.">
        <title>Chromosomal-level genome assembly of Melastoma candidum provides insights into trichome evolution.</title>
        <authorList>
            <person name="Zhong Y."/>
            <person name="Wu W."/>
            <person name="Sun C."/>
            <person name="Zou P."/>
            <person name="Liu Y."/>
            <person name="Dai S."/>
            <person name="Zhou R."/>
        </authorList>
    </citation>
    <scope>NUCLEOTIDE SEQUENCE [LARGE SCALE GENOMIC DNA]</scope>
</reference>
<organism evidence="1 2">
    <name type="scientific">Melastoma candidum</name>
    <dbReference type="NCBI Taxonomy" id="119954"/>
    <lineage>
        <taxon>Eukaryota</taxon>
        <taxon>Viridiplantae</taxon>
        <taxon>Streptophyta</taxon>
        <taxon>Embryophyta</taxon>
        <taxon>Tracheophyta</taxon>
        <taxon>Spermatophyta</taxon>
        <taxon>Magnoliopsida</taxon>
        <taxon>eudicotyledons</taxon>
        <taxon>Gunneridae</taxon>
        <taxon>Pentapetalae</taxon>
        <taxon>rosids</taxon>
        <taxon>malvids</taxon>
        <taxon>Myrtales</taxon>
        <taxon>Melastomataceae</taxon>
        <taxon>Melastomatoideae</taxon>
        <taxon>Melastomateae</taxon>
        <taxon>Melastoma</taxon>
    </lineage>
</organism>
<comment type="caution">
    <text evidence="1">The sequence shown here is derived from an EMBL/GenBank/DDBJ whole genome shotgun (WGS) entry which is preliminary data.</text>
</comment>
<evidence type="ECO:0000313" key="1">
    <source>
        <dbReference type="EMBL" id="KAI4304533.1"/>
    </source>
</evidence>